<sequence length="173" mass="18979">MNFIPEKLINFRVYEDGKDLLGIADVELPSIDAKTDVVKGAGIAGEVDSPVMGHFGSMNLKLNWRTLAKSTVHLIQQKAHHLDIRGAIQTFDTTSGEYVVLPVKVVVRCRPKKTGLGKLDSSAVMGTSNEFEVIYINISINGKSQVEIDKYNYVCKIDGEDYLAPVRAALGLN</sequence>
<dbReference type="RefSeq" id="WP_007960519.1">
    <property type="nucleotide sequence ID" value="NZ_CP010978.1"/>
</dbReference>
<dbReference type="Proteomes" id="UP000005361">
    <property type="component" value="Chromosome"/>
</dbReference>
<reference evidence="2" key="2">
    <citation type="submission" date="2015-02" db="EMBL/GenBank/DDBJ databases">
        <title>Complete Genome Sequence of Pelosinus fermentans JBW45.</title>
        <authorList>
            <person name="De Leon K.B."/>
            <person name="Utturkar S.M."/>
            <person name="Camilleri L.B."/>
            <person name="Arkin A.P."/>
            <person name="Fields M.W."/>
            <person name="Brown S.D."/>
            <person name="Wall J.D."/>
        </authorList>
    </citation>
    <scope>NUCLEOTIDE SEQUENCE [LARGE SCALE GENOMIC DNA]</scope>
    <source>
        <strain evidence="2">JBW45</strain>
    </source>
</reference>
<evidence type="ECO:0000313" key="1">
    <source>
        <dbReference type="EMBL" id="AJQ29022.1"/>
    </source>
</evidence>
<dbReference type="AlphaFoldDB" id="I8TSY1"/>
<accession>I8TSY1</accession>
<protein>
    <submittedName>
        <fullName evidence="1">Major tail tube protein</fullName>
    </submittedName>
</protein>
<dbReference type="Pfam" id="PF04985">
    <property type="entry name" value="Phage_tube"/>
    <property type="match status" value="1"/>
</dbReference>
<reference evidence="1 2" key="1">
    <citation type="journal article" date="2015" name="Genome Announc.">
        <title>Complete Genome Sequence of Pelosinus fermentans JBW45, a Member of a Remarkably Competitive Group of Negativicutes in the Firmicutes Phylum.</title>
        <authorList>
            <person name="De Leon K.B."/>
            <person name="Utturkar S.M."/>
            <person name="Camilleri L.B."/>
            <person name="Elias D.A."/>
            <person name="Arkin A.P."/>
            <person name="Fields M.W."/>
            <person name="Brown S.D."/>
            <person name="Wall J.D."/>
        </authorList>
    </citation>
    <scope>NUCLEOTIDE SEQUENCE [LARGE SCALE GENOMIC DNA]</scope>
    <source>
        <strain evidence="1 2">JBW45</strain>
    </source>
</reference>
<dbReference type="InterPro" id="IPR006498">
    <property type="entry name" value="Tail_tube"/>
</dbReference>
<gene>
    <name evidence="1" type="ORF">JBW_03685</name>
</gene>
<dbReference type="EMBL" id="CP010978">
    <property type="protein sequence ID" value="AJQ29022.1"/>
    <property type="molecule type" value="Genomic_DNA"/>
</dbReference>
<name>I8TSY1_9FIRM</name>
<organism evidence="1 2">
    <name type="scientific">Pelosinus fermentans JBW45</name>
    <dbReference type="NCBI Taxonomy" id="1192197"/>
    <lineage>
        <taxon>Bacteria</taxon>
        <taxon>Bacillati</taxon>
        <taxon>Bacillota</taxon>
        <taxon>Negativicutes</taxon>
        <taxon>Selenomonadales</taxon>
        <taxon>Sporomusaceae</taxon>
        <taxon>Pelosinus</taxon>
    </lineage>
</organism>
<dbReference type="OrthoDB" id="9814992at2"/>
<dbReference type="KEGG" id="pft:JBW_03685"/>
<proteinExistence type="predicted"/>
<evidence type="ECO:0000313" key="2">
    <source>
        <dbReference type="Proteomes" id="UP000005361"/>
    </source>
</evidence>
<dbReference type="HOGENOM" id="CLU_130297_0_0_9"/>
<dbReference type="STRING" id="1192197.JBW_03685"/>